<reference evidence="2 3" key="1">
    <citation type="journal article" date="2023" name="Life. Sci Alliance">
        <title>Evolutionary insights into 3D genome organization and epigenetic landscape of Vigna mungo.</title>
        <authorList>
            <person name="Junaid A."/>
            <person name="Singh B."/>
            <person name="Bhatia S."/>
        </authorList>
    </citation>
    <scope>NUCLEOTIDE SEQUENCE [LARGE SCALE GENOMIC DNA]</scope>
    <source>
        <strain evidence="2">Urdbean</strain>
    </source>
</reference>
<gene>
    <name evidence="2" type="ORF">V8G54_027765</name>
</gene>
<sequence length="107" mass="11460">TLWPVVAGRGEADWDDSWRHDRTTVAGQSAVRLPVVSAAGGPLRWLGRRGEGESGSGSWLSEEASTHWIPNPNPRLKRERAPVGVRAASCDSGDAKVGRTEAMADRG</sequence>
<protein>
    <submittedName>
        <fullName evidence="2">Uncharacterized protein</fullName>
    </submittedName>
</protein>
<organism evidence="2 3">
    <name type="scientific">Vigna mungo</name>
    <name type="common">Black gram</name>
    <name type="synonym">Phaseolus mungo</name>
    <dbReference type="NCBI Taxonomy" id="3915"/>
    <lineage>
        <taxon>Eukaryota</taxon>
        <taxon>Viridiplantae</taxon>
        <taxon>Streptophyta</taxon>
        <taxon>Embryophyta</taxon>
        <taxon>Tracheophyta</taxon>
        <taxon>Spermatophyta</taxon>
        <taxon>Magnoliopsida</taxon>
        <taxon>eudicotyledons</taxon>
        <taxon>Gunneridae</taxon>
        <taxon>Pentapetalae</taxon>
        <taxon>rosids</taxon>
        <taxon>fabids</taxon>
        <taxon>Fabales</taxon>
        <taxon>Fabaceae</taxon>
        <taxon>Papilionoideae</taxon>
        <taxon>50 kb inversion clade</taxon>
        <taxon>NPAAA clade</taxon>
        <taxon>indigoferoid/millettioid clade</taxon>
        <taxon>Phaseoleae</taxon>
        <taxon>Vigna</taxon>
    </lineage>
</organism>
<keyword evidence="3" id="KW-1185">Reference proteome</keyword>
<proteinExistence type="predicted"/>
<feature type="compositionally biased region" description="Basic and acidic residues" evidence="1">
    <location>
        <begin position="93"/>
        <end position="107"/>
    </location>
</feature>
<feature type="non-terminal residue" evidence="2">
    <location>
        <position position="107"/>
    </location>
</feature>
<feature type="non-terminal residue" evidence="2">
    <location>
        <position position="1"/>
    </location>
</feature>
<evidence type="ECO:0000313" key="2">
    <source>
        <dbReference type="EMBL" id="WVY95614.1"/>
    </source>
</evidence>
<dbReference type="EMBL" id="CP144692">
    <property type="protein sequence ID" value="WVY95614.1"/>
    <property type="molecule type" value="Genomic_DNA"/>
</dbReference>
<feature type="region of interest" description="Disordered" evidence="1">
    <location>
        <begin position="46"/>
        <end position="107"/>
    </location>
</feature>
<evidence type="ECO:0000313" key="3">
    <source>
        <dbReference type="Proteomes" id="UP001374535"/>
    </source>
</evidence>
<name>A0AAQ3MRR4_VIGMU</name>
<dbReference type="AlphaFoldDB" id="A0AAQ3MRR4"/>
<evidence type="ECO:0000256" key="1">
    <source>
        <dbReference type="SAM" id="MobiDB-lite"/>
    </source>
</evidence>
<accession>A0AAQ3MRR4</accession>
<dbReference type="Proteomes" id="UP001374535">
    <property type="component" value="Chromosome 9"/>
</dbReference>